<dbReference type="InterPro" id="IPR002347">
    <property type="entry name" value="SDR_fam"/>
</dbReference>
<evidence type="ECO:0000256" key="1">
    <source>
        <dbReference type="ARBA" id="ARBA00006484"/>
    </source>
</evidence>
<comment type="caution">
    <text evidence="3">The sequence shown here is derived from an EMBL/GenBank/DDBJ whole genome shotgun (WGS) entry which is preliminary data.</text>
</comment>
<proteinExistence type="inferred from homology"/>
<dbReference type="Gene3D" id="3.40.50.720">
    <property type="entry name" value="NAD(P)-binding Rossmann-like Domain"/>
    <property type="match status" value="1"/>
</dbReference>
<dbReference type="FunFam" id="3.40.50.720:FF:000084">
    <property type="entry name" value="Short-chain dehydrogenase reductase"/>
    <property type="match status" value="1"/>
</dbReference>
<evidence type="ECO:0000256" key="2">
    <source>
        <dbReference type="ARBA" id="ARBA00023002"/>
    </source>
</evidence>
<dbReference type="PRINTS" id="PR00080">
    <property type="entry name" value="SDRFAMILY"/>
</dbReference>
<dbReference type="AlphaFoldDB" id="A0A5C8UJW6"/>
<keyword evidence="4" id="KW-1185">Reference proteome</keyword>
<dbReference type="EMBL" id="VRMG01000015">
    <property type="protein sequence ID" value="TXN28366.1"/>
    <property type="molecule type" value="Genomic_DNA"/>
</dbReference>
<dbReference type="CDD" id="cd05233">
    <property type="entry name" value="SDR_c"/>
    <property type="match status" value="1"/>
</dbReference>
<keyword evidence="2" id="KW-0560">Oxidoreductase</keyword>
<dbReference type="RefSeq" id="WP_147785080.1">
    <property type="nucleotide sequence ID" value="NZ_VRMG01000015.1"/>
</dbReference>
<name>A0A5C8UJW6_9MICO</name>
<dbReference type="Proteomes" id="UP000321379">
    <property type="component" value="Unassembled WGS sequence"/>
</dbReference>
<evidence type="ECO:0000313" key="4">
    <source>
        <dbReference type="Proteomes" id="UP000321379"/>
    </source>
</evidence>
<dbReference type="Pfam" id="PF13561">
    <property type="entry name" value="adh_short_C2"/>
    <property type="match status" value="1"/>
</dbReference>
<dbReference type="PANTHER" id="PTHR24321:SF8">
    <property type="entry name" value="ESTRADIOL 17-BETA-DEHYDROGENASE 8-RELATED"/>
    <property type="match status" value="1"/>
</dbReference>
<dbReference type="SUPFAM" id="SSF51735">
    <property type="entry name" value="NAD(P)-binding Rossmann-fold domains"/>
    <property type="match status" value="1"/>
</dbReference>
<evidence type="ECO:0000313" key="3">
    <source>
        <dbReference type="EMBL" id="TXN28366.1"/>
    </source>
</evidence>
<dbReference type="PANTHER" id="PTHR24321">
    <property type="entry name" value="DEHYDROGENASES, SHORT CHAIN"/>
    <property type="match status" value="1"/>
</dbReference>
<dbReference type="GO" id="GO:0016491">
    <property type="term" value="F:oxidoreductase activity"/>
    <property type="evidence" value="ECO:0007669"/>
    <property type="project" value="UniProtKB-KW"/>
</dbReference>
<accession>A0A5C8UJW6</accession>
<gene>
    <name evidence="3" type="ORF">FVP33_18030</name>
</gene>
<comment type="similarity">
    <text evidence="1">Belongs to the short-chain dehydrogenases/reductases (SDR) family.</text>
</comment>
<sequence>MSDDTKNAVAVVTGAAGGLGRVITRVLLEDGFRVAAIDIGRGRLDEAFRDEIGSGDVLALECDITDEAAVARTIARVDDTWLRLDALINNAGIEPQHSIRDADMTLWDQTFAVNVRAPMMLVKHATPIWERQQRGTVVCIGSRTWQSGSSTASYGASKAALVGLVRSIASELGPIGVNANVVAPSFVRTPLNAIKGDHDYIDDYAARFTAISAMRRLIEPIDVANAVAFLASPRARNITGDVINVAAGSHMPPTIR</sequence>
<protein>
    <submittedName>
        <fullName evidence="3">SDR family oxidoreductase</fullName>
    </submittedName>
</protein>
<dbReference type="PRINTS" id="PR00081">
    <property type="entry name" value="GDHRDH"/>
</dbReference>
<dbReference type="InterPro" id="IPR036291">
    <property type="entry name" value="NAD(P)-bd_dom_sf"/>
</dbReference>
<organism evidence="3 4">
    <name type="scientific">Lacisediminihabitans profunda</name>
    <dbReference type="NCBI Taxonomy" id="2594790"/>
    <lineage>
        <taxon>Bacteria</taxon>
        <taxon>Bacillati</taxon>
        <taxon>Actinomycetota</taxon>
        <taxon>Actinomycetes</taxon>
        <taxon>Micrococcales</taxon>
        <taxon>Microbacteriaceae</taxon>
        <taxon>Lacisediminihabitans</taxon>
    </lineage>
</organism>
<reference evidence="3 4" key="1">
    <citation type="submission" date="2019-08" db="EMBL/GenBank/DDBJ databases">
        <title>Bacterial whole genome sequence for Glaciihabitans sp. CHu50b-6-2.</title>
        <authorList>
            <person name="Jin L."/>
        </authorList>
    </citation>
    <scope>NUCLEOTIDE SEQUENCE [LARGE SCALE GENOMIC DNA]</scope>
    <source>
        <strain evidence="3 4">CHu50b-6-2</strain>
    </source>
</reference>